<keyword evidence="1" id="KW-1133">Transmembrane helix</keyword>
<evidence type="ECO:0000256" key="1">
    <source>
        <dbReference type="SAM" id="Phobius"/>
    </source>
</evidence>
<dbReference type="RefSeq" id="WP_210855602.1">
    <property type="nucleotide sequence ID" value="NZ_JAGQDD010000014.1"/>
</dbReference>
<dbReference type="InterPro" id="IPR022134">
    <property type="entry name" value="DUF3667"/>
</dbReference>
<evidence type="ECO:0000313" key="3">
    <source>
        <dbReference type="Proteomes" id="UP000676246"/>
    </source>
</evidence>
<keyword evidence="3" id="KW-1185">Reference proteome</keyword>
<evidence type="ECO:0000313" key="2">
    <source>
        <dbReference type="EMBL" id="MBQ0932210.1"/>
    </source>
</evidence>
<keyword evidence="1" id="KW-0472">Membrane</keyword>
<keyword evidence="1" id="KW-0812">Transmembrane</keyword>
<feature type="transmembrane region" description="Helical" evidence="1">
    <location>
        <begin position="222"/>
        <end position="242"/>
    </location>
</feature>
<organism evidence="2 3">
    <name type="scientific">Ideonella alba</name>
    <dbReference type="NCBI Taxonomy" id="2824118"/>
    <lineage>
        <taxon>Bacteria</taxon>
        <taxon>Pseudomonadati</taxon>
        <taxon>Pseudomonadota</taxon>
        <taxon>Betaproteobacteria</taxon>
        <taxon>Burkholderiales</taxon>
        <taxon>Sphaerotilaceae</taxon>
        <taxon>Ideonella</taxon>
    </lineage>
</organism>
<dbReference type="Pfam" id="PF12412">
    <property type="entry name" value="DUF3667"/>
    <property type="match status" value="1"/>
</dbReference>
<feature type="transmembrane region" description="Helical" evidence="1">
    <location>
        <begin position="277"/>
        <end position="300"/>
    </location>
</feature>
<protein>
    <submittedName>
        <fullName evidence="2">DUF3667 domain-containing protein</fullName>
    </submittedName>
</protein>
<reference evidence="2 3" key="1">
    <citation type="submission" date="2021-04" db="EMBL/GenBank/DDBJ databases">
        <title>The genome sequence of Ideonella sp. 3Y2.</title>
        <authorList>
            <person name="Liu Y."/>
        </authorList>
    </citation>
    <scope>NUCLEOTIDE SEQUENCE [LARGE SCALE GENOMIC DNA]</scope>
    <source>
        <strain evidence="2 3">3Y2</strain>
    </source>
</reference>
<dbReference type="Proteomes" id="UP000676246">
    <property type="component" value="Unassembled WGS sequence"/>
</dbReference>
<comment type="caution">
    <text evidence="2">The sequence shown here is derived from an EMBL/GenBank/DDBJ whole genome shotgun (WGS) entry which is preliminary data.</text>
</comment>
<proteinExistence type="predicted"/>
<feature type="transmembrane region" description="Helical" evidence="1">
    <location>
        <begin position="79"/>
        <end position="98"/>
    </location>
</feature>
<gene>
    <name evidence="2" type="ORF">KAK03_17150</name>
</gene>
<dbReference type="AlphaFoldDB" id="A0A940YGR4"/>
<name>A0A940YGR4_9BURK</name>
<feature type="transmembrane region" description="Helical" evidence="1">
    <location>
        <begin position="191"/>
        <end position="210"/>
    </location>
</feature>
<accession>A0A940YGR4</accession>
<dbReference type="EMBL" id="JAGQDD010000014">
    <property type="protein sequence ID" value="MBQ0932210.1"/>
    <property type="molecule type" value="Genomic_DNA"/>
</dbReference>
<sequence>MDHPAACPNCGQDLSVWPQARHCPNCGQETHLHAPTLWEFVHEFITHYVALEGALWRTLRGLAVPGRLTLEYLAGRRRLYLLPLRLYLSCSFVFFLALKLNATPPEIEVQRSGAESAAVAVDELQTEADELLAACQAPAPASAVASAASRPTEAQCRDAQRLQAVAQGIASAASGAASGGNLANSARVLAWAPYAMFLMQPVFAALLKLLYLDRRRSYGEHFVFSLHLHSAWYLLLLAAMALPGPVDMLPLLGLPVYAVLAMRRVHGSPGAGRLAGMVVTSLVYCTLLVAAAVGMAWLAMGSGH</sequence>